<comment type="caution">
    <text evidence="2">The sequence shown here is derived from an EMBL/GenBank/DDBJ whole genome shotgun (WGS) entry which is preliminary data.</text>
</comment>
<accession>A0A7W7YPA0</accession>
<dbReference type="Proteomes" id="UP000534294">
    <property type="component" value="Unassembled WGS sequence"/>
</dbReference>
<dbReference type="EMBL" id="JACHIF010000009">
    <property type="protein sequence ID" value="MBB5039630.1"/>
    <property type="molecule type" value="Genomic_DNA"/>
</dbReference>
<keyword evidence="1" id="KW-1133">Transmembrane helix</keyword>
<feature type="transmembrane region" description="Helical" evidence="1">
    <location>
        <begin position="228"/>
        <end position="246"/>
    </location>
</feature>
<keyword evidence="3" id="KW-1185">Reference proteome</keyword>
<evidence type="ECO:0000313" key="3">
    <source>
        <dbReference type="Proteomes" id="UP000534294"/>
    </source>
</evidence>
<proteinExistence type="predicted"/>
<dbReference type="RefSeq" id="WP_184211596.1">
    <property type="nucleotide sequence ID" value="NZ_JACHIF010000009.1"/>
</dbReference>
<gene>
    <name evidence="2" type="ORF">HNQ64_003905</name>
</gene>
<evidence type="ECO:0000256" key="1">
    <source>
        <dbReference type="SAM" id="Phobius"/>
    </source>
</evidence>
<organism evidence="2 3">
    <name type="scientific">Prosthecobacter dejongeii</name>
    <dbReference type="NCBI Taxonomy" id="48465"/>
    <lineage>
        <taxon>Bacteria</taxon>
        <taxon>Pseudomonadati</taxon>
        <taxon>Verrucomicrobiota</taxon>
        <taxon>Verrucomicrobiia</taxon>
        <taxon>Verrucomicrobiales</taxon>
        <taxon>Verrucomicrobiaceae</taxon>
        <taxon>Prosthecobacter</taxon>
    </lineage>
</organism>
<keyword evidence="1" id="KW-0812">Transmembrane</keyword>
<feature type="transmembrane region" description="Helical" evidence="1">
    <location>
        <begin position="172"/>
        <end position="190"/>
    </location>
</feature>
<sequence length="362" mass="37325">MPLLAQGTVDLIQSGGNPLIFFYTDLADVCSRCSDAIQPIAFVLIFASLLIHSYKCMMGSDLSGIVRHIVVSGVIISIMPFYAEWMLAAQSALGSDLLTDLEVDPLSTLINFGESFADGPWDEPSAPDIILGVLDPIEWASYFCQIIGMFFMIVISMVMYALFWCGFQIQIIALYLGSAVGPMFLAMLVFEQTRDTAVKYHIGMLSICFWPLGWGIGMLFTEALMTGAIPQASVVCTFIFGPLAAVPIVNTILAVGAVVIILLIIIVWLIVVLFAAPKIVSKAITTGAQIGMGLVSAGASTASGVATAGVQAASGAAMMAGGAALTASGVGSGAGIGMMTAGAGSMGGGASSMGKAVGSAGS</sequence>
<feature type="transmembrane region" description="Helical" evidence="1">
    <location>
        <begin position="202"/>
        <end position="221"/>
    </location>
</feature>
<dbReference type="AlphaFoldDB" id="A0A7W7YPA0"/>
<keyword evidence="1" id="KW-0472">Membrane</keyword>
<protein>
    <submittedName>
        <fullName evidence="2">Uncharacterized protein</fullName>
    </submittedName>
</protein>
<feature type="transmembrane region" description="Helical" evidence="1">
    <location>
        <begin position="65"/>
        <end position="83"/>
    </location>
</feature>
<name>A0A7W7YPA0_9BACT</name>
<reference evidence="2 3" key="1">
    <citation type="submission" date="2020-08" db="EMBL/GenBank/DDBJ databases">
        <title>Genomic Encyclopedia of Type Strains, Phase IV (KMG-IV): sequencing the most valuable type-strain genomes for metagenomic binning, comparative biology and taxonomic classification.</title>
        <authorList>
            <person name="Goeker M."/>
        </authorList>
    </citation>
    <scope>NUCLEOTIDE SEQUENCE [LARGE SCALE GENOMIC DNA]</scope>
    <source>
        <strain evidence="2 3">DSM 12251</strain>
    </source>
</reference>
<feature type="transmembrane region" description="Helical" evidence="1">
    <location>
        <begin position="36"/>
        <end position="53"/>
    </location>
</feature>
<feature type="transmembrane region" description="Helical" evidence="1">
    <location>
        <begin position="139"/>
        <end position="165"/>
    </location>
</feature>
<feature type="transmembrane region" description="Helical" evidence="1">
    <location>
        <begin position="252"/>
        <end position="276"/>
    </location>
</feature>
<evidence type="ECO:0000313" key="2">
    <source>
        <dbReference type="EMBL" id="MBB5039630.1"/>
    </source>
</evidence>